<feature type="binding site" evidence="6">
    <location>
        <position position="77"/>
    </location>
    <ligand>
        <name>ATP</name>
        <dbReference type="ChEBI" id="CHEBI:30616"/>
    </ligand>
</feature>
<dbReference type="PANTHER" id="PTHR47974:SF20">
    <property type="entry name" value="RECEPTOR-LIKE SERINE_THREONINE-PROTEIN KINASE"/>
    <property type="match status" value="1"/>
</dbReference>
<evidence type="ECO:0000256" key="4">
    <source>
        <dbReference type="ARBA" id="ARBA00022989"/>
    </source>
</evidence>
<evidence type="ECO:0000256" key="3">
    <source>
        <dbReference type="ARBA" id="ARBA00022729"/>
    </source>
</evidence>
<keyword evidence="2" id="KW-0812">Transmembrane</keyword>
<dbReference type="GO" id="GO:0005524">
    <property type="term" value="F:ATP binding"/>
    <property type="evidence" value="ECO:0007669"/>
    <property type="project" value="UniProtKB-UniRule"/>
</dbReference>
<keyword evidence="8" id="KW-0418">Kinase</keyword>
<proteinExistence type="predicted"/>
<dbReference type="GO" id="GO:0016020">
    <property type="term" value="C:membrane"/>
    <property type="evidence" value="ECO:0007669"/>
    <property type="project" value="UniProtKB-SubCell"/>
</dbReference>
<keyword evidence="4" id="KW-1133">Transmembrane helix</keyword>
<comment type="caution">
    <text evidence="8">The sequence shown here is derived from an EMBL/GenBank/DDBJ whole genome shotgun (WGS) entry which is preliminary data.</text>
</comment>
<gene>
    <name evidence="8" type="ORF">CDL12_13065</name>
</gene>
<evidence type="ECO:0000256" key="5">
    <source>
        <dbReference type="ARBA" id="ARBA00023136"/>
    </source>
</evidence>
<reference evidence="9" key="1">
    <citation type="journal article" date="2018" name="Gigascience">
        <title>Genome assembly of the Pink Ipe (Handroanthus impetiginosus, Bignoniaceae), a highly valued, ecologically keystone Neotropical timber forest tree.</title>
        <authorList>
            <person name="Silva-Junior O.B."/>
            <person name="Grattapaglia D."/>
            <person name="Novaes E."/>
            <person name="Collevatti R.G."/>
        </authorList>
    </citation>
    <scope>NUCLEOTIDE SEQUENCE [LARGE SCALE GENOMIC DNA]</scope>
    <source>
        <strain evidence="9">cv. UFG-1</strain>
    </source>
</reference>
<name>A0A2G9H9X2_9LAMI</name>
<dbReference type="AlphaFoldDB" id="A0A2G9H9X2"/>
<dbReference type="Proteomes" id="UP000231279">
    <property type="component" value="Unassembled WGS sequence"/>
</dbReference>
<dbReference type="InterPro" id="IPR000719">
    <property type="entry name" value="Prot_kinase_dom"/>
</dbReference>
<dbReference type="PROSITE" id="PS50011">
    <property type="entry name" value="PROTEIN_KINASE_DOM"/>
    <property type="match status" value="1"/>
</dbReference>
<dbReference type="PROSITE" id="PS00107">
    <property type="entry name" value="PROTEIN_KINASE_ATP"/>
    <property type="match status" value="1"/>
</dbReference>
<keyword evidence="6" id="KW-0547">Nucleotide-binding</keyword>
<feature type="domain" description="Protein kinase" evidence="7">
    <location>
        <begin position="48"/>
        <end position="106"/>
    </location>
</feature>
<dbReference type="GO" id="GO:0004674">
    <property type="term" value="F:protein serine/threonine kinase activity"/>
    <property type="evidence" value="ECO:0007669"/>
    <property type="project" value="UniProtKB-KW"/>
</dbReference>
<accession>A0A2G9H9X2</accession>
<protein>
    <submittedName>
        <fullName evidence="8">Non-specific serine/threonine protein kinase</fullName>
        <ecNumber evidence="8">2.7.11.1</ecNumber>
    </submittedName>
</protein>
<keyword evidence="6" id="KW-0067">ATP-binding</keyword>
<dbReference type="Gene3D" id="3.30.200.20">
    <property type="entry name" value="Phosphorylase Kinase, domain 1"/>
    <property type="match status" value="1"/>
</dbReference>
<comment type="subcellular location">
    <subcellularLocation>
        <location evidence="1">Membrane</location>
        <topology evidence="1">Single-pass membrane protein</topology>
    </subcellularLocation>
</comment>
<evidence type="ECO:0000313" key="9">
    <source>
        <dbReference type="Proteomes" id="UP000231279"/>
    </source>
</evidence>
<dbReference type="InterPro" id="IPR011009">
    <property type="entry name" value="Kinase-like_dom_sf"/>
</dbReference>
<evidence type="ECO:0000256" key="2">
    <source>
        <dbReference type="ARBA" id="ARBA00022692"/>
    </source>
</evidence>
<evidence type="ECO:0000259" key="7">
    <source>
        <dbReference type="PROSITE" id="PS50011"/>
    </source>
</evidence>
<dbReference type="SUPFAM" id="SSF56112">
    <property type="entry name" value="Protein kinase-like (PK-like)"/>
    <property type="match status" value="1"/>
</dbReference>
<dbReference type="InterPro" id="IPR017441">
    <property type="entry name" value="Protein_kinase_ATP_BS"/>
</dbReference>
<dbReference type="STRING" id="429701.A0A2G9H9X2"/>
<evidence type="ECO:0000256" key="1">
    <source>
        <dbReference type="ARBA" id="ARBA00004167"/>
    </source>
</evidence>
<sequence>MKFPASNLFRCFHPSKSTVAVKDEEDVPALPNPNFRVFSYDELKAATQGFKNKIGEGAFGCVYKGRLTGDNNFIAVKVLSIEVESMRGEREFISELAALSDIKHEK</sequence>
<dbReference type="EC" id="2.7.11.1" evidence="8"/>
<keyword evidence="3" id="KW-0732">Signal</keyword>
<keyword evidence="5" id="KW-0472">Membrane</keyword>
<dbReference type="Pfam" id="PF00069">
    <property type="entry name" value="Pkinase"/>
    <property type="match status" value="1"/>
</dbReference>
<keyword evidence="8" id="KW-0723">Serine/threonine-protein kinase</keyword>
<dbReference type="EMBL" id="NKXS01002312">
    <property type="protein sequence ID" value="PIN14309.1"/>
    <property type="molecule type" value="Genomic_DNA"/>
</dbReference>
<keyword evidence="9" id="KW-1185">Reference proteome</keyword>
<evidence type="ECO:0000256" key="6">
    <source>
        <dbReference type="PROSITE-ProRule" id="PRU10141"/>
    </source>
</evidence>
<organism evidence="8 9">
    <name type="scientific">Handroanthus impetiginosus</name>
    <dbReference type="NCBI Taxonomy" id="429701"/>
    <lineage>
        <taxon>Eukaryota</taxon>
        <taxon>Viridiplantae</taxon>
        <taxon>Streptophyta</taxon>
        <taxon>Embryophyta</taxon>
        <taxon>Tracheophyta</taxon>
        <taxon>Spermatophyta</taxon>
        <taxon>Magnoliopsida</taxon>
        <taxon>eudicotyledons</taxon>
        <taxon>Gunneridae</taxon>
        <taxon>Pentapetalae</taxon>
        <taxon>asterids</taxon>
        <taxon>lamiids</taxon>
        <taxon>Lamiales</taxon>
        <taxon>Bignoniaceae</taxon>
        <taxon>Crescentiina</taxon>
        <taxon>Tabebuia alliance</taxon>
        <taxon>Handroanthus</taxon>
    </lineage>
</organism>
<evidence type="ECO:0000313" key="8">
    <source>
        <dbReference type="EMBL" id="PIN14309.1"/>
    </source>
</evidence>
<dbReference type="PANTHER" id="PTHR47974">
    <property type="entry name" value="OS07G0415500 PROTEIN"/>
    <property type="match status" value="1"/>
</dbReference>
<keyword evidence="8" id="KW-0808">Transferase</keyword>
<dbReference type="OrthoDB" id="4062651at2759"/>